<name>A0ABV8DDE5_9BURK</name>
<evidence type="ECO:0008006" key="4">
    <source>
        <dbReference type="Google" id="ProtNLM"/>
    </source>
</evidence>
<keyword evidence="1" id="KW-0732">Signal</keyword>
<comment type="caution">
    <text evidence="2">The sequence shown here is derived from an EMBL/GenBank/DDBJ whole genome shotgun (WGS) entry which is preliminary data.</text>
</comment>
<feature type="chain" id="PRO_5047067237" description="Lipoprotein" evidence="1">
    <location>
        <begin position="21"/>
        <end position="258"/>
    </location>
</feature>
<dbReference type="RefSeq" id="WP_156358642.1">
    <property type="nucleotide sequence ID" value="NZ_JAMXAX010000077.1"/>
</dbReference>
<sequence length="258" mass="26097">MNKTTALGGLVAALVLSACGGGGDDVAPPAPKPPATVVTGVEGLWTGATTDPLNVQGVVLENGESWSILTDAVGAVVGISQGAVQTSGPDVVSGTGRYLNVVDEANLASRTTVAVSYSGKYAVRDSVQVTDSKGVKFTGTYGVLYEQPAVVSELLGTYSGTGIGNQVREPLVSVSISTGGLVSIPSYPGCSIRGTVVPRASGRNVFDLPLTFSGAACPVGDGVVVQHVVLYNDTTQAILIMGQSASKAETFVYTGQKS</sequence>
<dbReference type="EMBL" id="JBHSAJ010000054">
    <property type="protein sequence ID" value="MFC3936571.1"/>
    <property type="molecule type" value="Genomic_DNA"/>
</dbReference>
<protein>
    <recommendedName>
        <fullName evidence="4">Lipoprotein</fullName>
    </recommendedName>
</protein>
<evidence type="ECO:0000313" key="2">
    <source>
        <dbReference type="EMBL" id="MFC3936571.1"/>
    </source>
</evidence>
<evidence type="ECO:0000313" key="3">
    <source>
        <dbReference type="Proteomes" id="UP001595693"/>
    </source>
</evidence>
<evidence type="ECO:0000256" key="1">
    <source>
        <dbReference type="SAM" id="SignalP"/>
    </source>
</evidence>
<dbReference type="PROSITE" id="PS51257">
    <property type="entry name" value="PROKAR_LIPOPROTEIN"/>
    <property type="match status" value="1"/>
</dbReference>
<dbReference type="Proteomes" id="UP001595693">
    <property type="component" value="Unassembled WGS sequence"/>
</dbReference>
<proteinExistence type="predicted"/>
<accession>A0ABV8DDE5</accession>
<keyword evidence="3" id="KW-1185">Reference proteome</keyword>
<feature type="signal peptide" evidence="1">
    <location>
        <begin position="1"/>
        <end position="20"/>
    </location>
</feature>
<gene>
    <name evidence="2" type="ORF">ACFOW3_18285</name>
</gene>
<organism evidence="2 3">
    <name type="scientific">Acidovorax facilis</name>
    <dbReference type="NCBI Taxonomy" id="12917"/>
    <lineage>
        <taxon>Bacteria</taxon>
        <taxon>Pseudomonadati</taxon>
        <taxon>Pseudomonadota</taxon>
        <taxon>Betaproteobacteria</taxon>
        <taxon>Burkholderiales</taxon>
        <taxon>Comamonadaceae</taxon>
        <taxon>Acidovorax</taxon>
    </lineage>
</organism>
<reference evidence="3" key="1">
    <citation type="journal article" date="2019" name="Int. J. Syst. Evol. Microbiol.">
        <title>The Global Catalogue of Microorganisms (GCM) 10K type strain sequencing project: providing services to taxonomists for standard genome sequencing and annotation.</title>
        <authorList>
            <consortium name="The Broad Institute Genomics Platform"/>
            <consortium name="The Broad Institute Genome Sequencing Center for Infectious Disease"/>
            <person name="Wu L."/>
            <person name="Ma J."/>
        </authorList>
    </citation>
    <scope>NUCLEOTIDE SEQUENCE [LARGE SCALE GENOMIC DNA]</scope>
    <source>
        <strain evidence="3">CCUG 2113</strain>
    </source>
</reference>